<protein>
    <submittedName>
        <fullName evidence="1">Uncharacterized protein</fullName>
    </submittedName>
</protein>
<comment type="caution">
    <text evidence="1">The sequence shown here is derived from an EMBL/GenBank/DDBJ whole genome shotgun (WGS) entry which is preliminary data.</text>
</comment>
<accession>A0ABQ9H943</accession>
<dbReference type="EMBL" id="JARBHB010000006">
    <property type="protein sequence ID" value="KAJ8880807.1"/>
    <property type="molecule type" value="Genomic_DNA"/>
</dbReference>
<dbReference type="Proteomes" id="UP001159363">
    <property type="component" value="Chromosome 5"/>
</dbReference>
<name>A0ABQ9H943_9NEOP</name>
<gene>
    <name evidence="1" type="ORF">PR048_017278</name>
</gene>
<evidence type="ECO:0000313" key="1">
    <source>
        <dbReference type="EMBL" id="KAJ8880807.1"/>
    </source>
</evidence>
<reference evidence="1 2" key="1">
    <citation type="submission" date="2023-02" db="EMBL/GenBank/DDBJ databases">
        <title>LHISI_Scaffold_Assembly.</title>
        <authorList>
            <person name="Stuart O.P."/>
            <person name="Cleave R."/>
            <person name="Magrath M.J.L."/>
            <person name="Mikheyev A.S."/>
        </authorList>
    </citation>
    <scope>NUCLEOTIDE SEQUENCE [LARGE SCALE GENOMIC DNA]</scope>
    <source>
        <strain evidence="1">Daus_M_001</strain>
        <tissue evidence="1">Leg muscle</tissue>
    </source>
</reference>
<sequence length="422" mass="46168">MNRPVILLPAKTAVLSRSGDTLYLAPRNERTFPSIQRVQDIRGLTALHNQVTVARGTMVLVALSLICRHSKTASDISPLLARVVGGGGGRASPASGCLLHSPLLLFVISVCWTRSVKRIPLRPCALLEPAGSLVRSTMAQVPFNRIIRLAVMGCIHYGLFRVKNQYFSSRDGGSPALEAEYLRIQKRNSRLYRELQPHAGQHHVVSNRKPTFSATSAGGWIYIERGMAGEGRGSCARSLLQPGAVLKTFVSVSLCALLPTRAECFCNNFYSTGPSLVSAAPVRPCGLPKHSYVGRRAPRTENPGREKLFISCRQPQNETQFRPILVKKHLQCTSMLVQHTGIPSTGSFPAESSDFDKWISCRTMPLAGGFSRVSAVFPALSFRHCSILTSITFIGSQDLTVKSRPNLLTHPSLRVTLQNIES</sequence>
<proteinExistence type="predicted"/>
<organism evidence="1 2">
    <name type="scientific">Dryococelus australis</name>
    <dbReference type="NCBI Taxonomy" id="614101"/>
    <lineage>
        <taxon>Eukaryota</taxon>
        <taxon>Metazoa</taxon>
        <taxon>Ecdysozoa</taxon>
        <taxon>Arthropoda</taxon>
        <taxon>Hexapoda</taxon>
        <taxon>Insecta</taxon>
        <taxon>Pterygota</taxon>
        <taxon>Neoptera</taxon>
        <taxon>Polyneoptera</taxon>
        <taxon>Phasmatodea</taxon>
        <taxon>Verophasmatodea</taxon>
        <taxon>Anareolatae</taxon>
        <taxon>Phasmatidae</taxon>
        <taxon>Eurycanthinae</taxon>
        <taxon>Dryococelus</taxon>
    </lineage>
</organism>
<evidence type="ECO:0000313" key="2">
    <source>
        <dbReference type="Proteomes" id="UP001159363"/>
    </source>
</evidence>
<keyword evidence="2" id="KW-1185">Reference proteome</keyword>